<dbReference type="STRING" id="1121865.OMW_01226"/>
<dbReference type="PATRIC" id="fig|1121865.3.peg.1197"/>
<keyword evidence="2" id="KW-0472">Membrane</keyword>
<dbReference type="AlphaFoldDB" id="S1MV04"/>
<evidence type="ECO:0000256" key="1">
    <source>
        <dbReference type="SAM" id="MobiDB-lite"/>
    </source>
</evidence>
<evidence type="ECO:0000313" key="4">
    <source>
        <dbReference type="Proteomes" id="UP000014113"/>
    </source>
</evidence>
<name>S1MV04_9ENTE</name>
<evidence type="ECO:0008006" key="5">
    <source>
        <dbReference type="Google" id="ProtNLM"/>
    </source>
</evidence>
<dbReference type="eggNOG" id="COG1645">
    <property type="taxonomic scope" value="Bacteria"/>
</dbReference>
<sequence>MDALTHKCPNCAGPLTFEPNDQKFHCPYCLSIFTEQEVSEFEQAQNSAQLKEETEPSNFEQTKTTESEEAGFDLYYCPSCGAQIATDATTAATECYFCQNPVILNGRISGAFLPEKILPFKIDKKTAQAKFLAWAKSKKFVPKAFFNQQQVEKIKGVYFPYWLAKGRGQAEVKATGTTLSVWQVGDIEYTETKQYQIHRKGHFIYRNLIENALSKNTQQTMVEGVQPFPIDEAIDFHSQYLSGFFAEKRDIEFETIANQVKNEMVNYAISDLEETIAPMATMTNEEKSGFVDEITNQYVLLPLWLVTYRSNIQKNKVFYYAMNGVTGKVQGILPLDYKKLGLTSFALGILLSLLCMLGGYFFL</sequence>
<dbReference type="EMBL" id="ASWJ01000008">
    <property type="protein sequence ID" value="EOW80667.1"/>
    <property type="molecule type" value="Genomic_DNA"/>
</dbReference>
<dbReference type="Gene3D" id="2.20.28.30">
    <property type="entry name" value="RNA polymerase ii, chain L"/>
    <property type="match status" value="2"/>
</dbReference>
<proteinExistence type="predicted"/>
<dbReference type="Proteomes" id="UP000014113">
    <property type="component" value="Unassembled WGS sequence"/>
</dbReference>
<keyword evidence="2" id="KW-0812">Transmembrane</keyword>
<feature type="transmembrane region" description="Helical" evidence="2">
    <location>
        <begin position="340"/>
        <end position="362"/>
    </location>
</feature>
<dbReference type="RefSeq" id="WP_016183367.1">
    <property type="nucleotide sequence ID" value="NZ_JXKI01000025.1"/>
</dbReference>
<dbReference type="OrthoDB" id="3182597at2"/>
<feature type="region of interest" description="Disordered" evidence="1">
    <location>
        <begin position="43"/>
        <end position="64"/>
    </location>
</feature>
<dbReference type="PANTHER" id="PTHR37826">
    <property type="entry name" value="FLOTILLIN BAND_7_5 DOMAIN PROTEIN"/>
    <property type="match status" value="1"/>
</dbReference>
<accession>S1MV04</accession>
<keyword evidence="2" id="KW-1133">Transmembrane helix</keyword>
<protein>
    <recommendedName>
        <fullName evidence="5">ATP-binding protein</fullName>
    </recommendedName>
</protein>
<dbReference type="PANTHER" id="PTHR37826:SF3">
    <property type="entry name" value="J DOMAIN-CONTAINING PROTEIN"/>
    <property type="match status" value="1"/>
</dbReference>
<keyword evidence="4" id="KW-1185">Reference proteome</keyword>
<organism evidence="3 4">
    <name type="scientific">Enterococcus columbae DSM 7374 = ATCC 51263</name>
    <dbReference type="NCBI Taxonomy" id="1121865"/>
    <lineage>
        <taxon>Bacteria</taxon>
        <taxon>Bacillati</taxon>
        <taxon>Bacillota</taxon>
        <taxon>Bacilli</taxon>
        <taxon>Lactobacillales</taxon>
        <taxon>Enterococcaceae</taxon>
        <taxon>Enterococcus</taxon>
    </lineage>
</organism>
<comment type="caution">
    <text evidence="3">The sequence shown here is derived from an EMBL/GenBank/DDBJ whole genome shotgun (WGS) entry which is preliminary data.</text>
</comment>
<gene>
    <name evidence="3" type="ORF">I568_01845</name>
</gene>
<evidence type="ECO:0000313" key="3">
    <source>
        <dbReference type="EMBL" id="EOW80667.1"/>
    </source>
</evidence>
<evidence type="ECO:0000256" key="2">
    <source>
        <dbReference type="SAM" id="Phobius"/>
    </source>
</evidence>
<reference evidence="3 4" key="1">
    <citation type="submission" date="2013-03" db="EMBL/GenBank/DDBJ databases">
        <title>The Genome Sequence of Enterococcus columbae ATCC_51263 (PacBio/Illumina hybrid assembly).</title>
        <authorList>
            <consortium name="The Broad Institute Genomics Platform"/>
            <consortium name="The Broad Institute Genome Sequencing Center for Infectious Disease"/>
            <person name="Earl A."/>
            <person name="Russ C."/>
            <person name="Gilmore M."/>
            <person name="Surin D."/>
            <person name="Walker B."/>
            <person name="Young S."/>
            <person name="Zeng Q."/>
            <person name="Gargeya S."/>
            <person name="Fitzgerald M."/>
            <person name="Haas B."/>
            <person name="Abouelleil A."/>
            <person name="Allen A.W."/>
            <person name="Alvarado L."/>
            <person name="Arachchi H.M."/>
            <person name="Berlin A.M."/>
            <person name="Chapman S.B."/>
            <person name="Gainer-Dewar J."/>
            <person name="Goldberg J."/>
            <person name="Griggs A."/>
            <person name="Gujja S."/>
            <person name="Hansen M."/>
            <person name="Howarth C."/>
            <person name="Imamovic A."/>
            <person name="Ireland A."/>
            <person name="Larimer J."/>
            <person name="McCowan C."/>
            <person name="Murphy C."/>
            <person name="Pearson M."/>
            <person name="Poon T.W."/>
            <person name="Priest M."/>
            <person name="Roberts A."/>
            <person name="Saif S."/>
            <person name="Shea T."/>
            <person name="Sisk P."/>
            <person name="Sykes S."/>
            <person name="Wortman J."/>
            <person name="Nusbaum C."/>
            <person name="Birren B."/>
        </authorList>
    </citation>
    <scope>NUCLEOTIDE SEQUENCE [LARGE SCALE GENOMIC DNA]</scope>
    <source>
        <strain evidence="3 4">ATCC 51263</strain>
    </source>
</reference>